<dbReference type="InterPro" id="IPR026055">
    <property type="entry name" value="FAR"/>
</dbReference>
<keyword evidence="3" id="KW-1185">Reference proteome</keyword>
<name>A0ABW3J203_9FLAO</name>
<dbReference type="SUPFAM" id="SSF51735">
    <property type="entry name" value="NAD(P)-binding Rossmann-fold domains"/>
    <property type="match status" value="1"/>
</dbReference>
<evidence type="ECO:0000313" key="3">
    <source>
        <dbReference type="Proteomes" id="UP001597051"/>
    </source>
</evidence>
<dbReference type="InterPro" id="IPR036291">
    <property type="entry name" value="NAD(P)-bd_dom_sf"/>
</dbReference>
<accession>A0ABW3J203</accession>
<dbReference type="Proteomes" id="UP001597051">
    <property type="component" value="Unassembled WGS sequence"/>
</dbReference>
<feature type="domain" description="Thioester reductase (TE)" evidence="1">
    <location>
        <begin position="5"/>
        <end position="262"/>
    </location>
</feature>
<dbReference type="PANTHER" id="PTHR11011">
    <property type="entry name" value="MALE STERILITY PROTEIN 2-RELATED"/>
    <property type="match status" value="1"/>
</dbReference>
<proteinExistence type="predicted"/>
<gene>
    <name evidence="2" type="ORF">ACFQ0S_07750</name>
</gene>
<dbReference type="PANTHER" id="PTHR11011:SF45">
    <property type="entry name" value="FATTY ACYL-COA REDUCTASE CG8306-RELATED"/>
    <property type="match status" value="1"/>
</dbReference>
<comment type="caution">
    <text evidence="2">The sequence shown here is derived from an EMBL/GenBank/DDBJ whole genome shotgun (WGS) entry which is preliminary data.</text>
</comment>
<sequence>MKIILTGATGVLGSHIMYEILELFILENIKGKLFLIARNIGKNSAKERINILLSSHYTPKILKEQGLEKLHSYIKVIDSDLDTLNVDFTDEIKDSYFIHSAGYVNLSTDEDQKEIIFDENTTITKAIFTAFHPFIKKFIYIGTAFSSGIRKGLIENDFHNLDFKPQHRNAYEAAKFYSENFIASECKKVGLPFQILRPSVIGGKMLGEENRYFIQKYMVFYLLAKFFHFSALRKGEQEEVRFIVNEDTVLNVIPVDYVAKIIATVFRKDDIEQLNIVHNKSYNMANGLQVILKEVGYTNFTLLQNPLEFKYKNTIEKLYYESIGKHLNPYFISDANEYDTTLLSSILEIPELDQEEFTNMIRHAKHQNFKDINV</sequence>
<dbReference type="RefSeq" id="WP_379753167.1">
    <property type="nucleotide sequence ID" value="NZ_JBHSYB010000006.1"/>
</dbReference>
<evidence type="ECO:0000259" key="1">
    <source>
        <dbReference type="Pfam" id="PF07993"/>
    </source>
</evidence>
<protein>
    <submittedName>
        <fullName evidence="2">SDR family oxidoreductase</fullName>
    </submittedName>
</protein>
<dbReference type="EMBL" id="JBHTIZ010000021">
    <property type="protein sequence ID" value="MFD0984369.1"/>
    <property type="molecule type" value="Genomic_DNA"/>
</dbReference>
<dbReference type="Gene3D" id="3.40.50.720">
    <property type="entry name" value="NAD(P)-binding Rossmann-like Domain"/>
    <property type="match status" value="1"/>
</dbReference>
<reference evidence="3" key="1">
    <citation type="journal article" date="2019" name="Int. J. Syst. Evol. Microbiol.">
        <title>The Global Catalogue of Microorganisms (GCM) 10K type strain sequencing project: providing services to taxonomists for standard genome sequencing and annotation.</title>
        <authorList>
            <consortium name="The Broad Institute Genomics Platform"/>
            <consortium name="The Broad Institute Genome Sequencing Center for Infectious Disease"/>
            <person name="Wu L."/>
            <person name="Ma J."/>
        </authorList>
    </citation>
    <scope>NUCLEOTIDE SEQUENCE [LARGE SCALE GENOMIC DNA]</scope>
    <source>
        <strain evidence="3">CECT 7649</strain>
    </source>
</reference>
<dbReference type="InterPro" id="IPR013120">
    <property type="entry name" value="FAR_NAD-bd"/>
</dbReference>
<organism evidence="2 3">
    <name type="scientific">Flavobacterium myungsuense</name>
    <dbReference type="NCBI Taxonomy" id="651823"/>
    <lineage>
        <taxon>Bacteria</taxon>
        <taxon>Pseudomonadati</taxon>
        <taxon>Bacteroidota</taxon>
        <taxon>Flavobacteriia</taxon>
        <taxon>Flavobacteriales</taxon>
        <taxon>Flavobacteriaceae</taxon>
        <taxon>Flavobacterium</taxon>
    </lineage>
</organism>
<dbReference type="Pfam" id="PF07993">
    <property type="entry name" value="NAD_binding_4"/>
    <property type="match status" value="1"/>
</dbReference>
<evidence type="ECO:0000313" key="2">
    <source>
        <dbReference type="EMBL" id="MFD0984369.1"/>
    </source>
</evidence>